<evidence type="ECO:0000256" key="5">
    <source>
        <dbReference type="ARBA" id="ARBA00022777"/>
    </source>
</evidence>
<dbReference type="RefSeq" id="WP_183988260.1">
    <property type="nucleotide sequence ID" value="NZ_JACHHG010000012.1"/>
</dbReference>
<feature type="domain" description="Histidine kinase" evidence="9">
    <location>
        <begin position="800"/>
        <end position="1014"/>
    </location>
</feature>
<dbReference type="InterPro" id="IPR035965">
    <property type="entry name" value="PAS-like_dom_sf"/>
</dbReference>
<dbReference type="InterPro" id="IPR003018">
    <property type="entry name" value="GAF"/>
</dbReference>
<evidence type="ECO:0000256" key="4">
    <source>
        <dbReference type="ARBA" id="ARBA00022679"/>
    </source>
</evidence>
<dbReference type="InterPro" id="IPR000700">
    <property type="entry name" value="PAS-assoc_C"/>
</dbReference>
<dbReference type="Pfam" id="PF00512">
    <property type="entry name" value="HisKA"/>
    <property type="match status" value="1"/>
</dbReference>
<comment type="caution">
    <text evidence="11">The sequence shown here is derived from an EMBL/GenBank/DDBJ whole genome shotgun (WGS) entry which is preliminary data.</text>
</comment>
<evidence type="ECO:0000313" key="11">
    <source>
        <dbReference type="EMBL" id="MBB6099510.1"/>
    </source>
</evidence>
<dbReference type="Gene3D" id="3.30.450.40">
    <property type="match status" value="3"/>
</dbReference>
<keyword evidence="4" id="KW-0808">Transferase</keyword>
<dbReference type="GO" id="GO:0016020">
    <property type="term" value="C:membrane"/>
    <property type="evidence" value="ECO:0007669"/>
    <property type="project" value="UniProtKB-SubCell"/>
</dbReference>
<comment type="catalytic activity">
    <reaction evidence="1">
        <text>ATP + protein L-histidine = ADP + protein N-phospho-L-histidine.</text>
        <dbReference type="EC" id="2.7.13.3"/>
    </reaction>
</comment>
<evidence type="ECO:0000256" key="7">
    <source>
        <dbReference type="SAM" id="Coils"/>
    </source>
</evidence>
<dbReference type="InterPro" id="IPR004358">
    <property type="entry name" value="Sig_transdc_His_kin-like_C"/>
</dbReference>
<organism evidence="11 12">
    <name type="scientific">Deinobacterium chartae</name>
    <dbReference type="NCBI Taxonomy" id="521158"/>
    <lineage>
        <taxon>Bacteria</taxon>
        <taxon>Thermotogati</taxon>
        <taxon>Deinococcota</taxon>
        <taxon>Deinococci</taxon>
        <taxon>Deinococcales</taxon>
        <taxon>Deinococcaceae</taxon>
        <taxon>Deinobacterium</taxon>
    </lineage>
</organism>
<dbReference type="Gene3D" id="3.30.565.10">
    <property type="entry name" value="Histidine kinase-like ATPase, C-terminal domain"/>
    <property type="match status" value="1"/>
</dbReference>
<reference evidence="11 12" key="1">
    <citation type="submission" date="2020-08" db="EMBL/GenBank/DDBJ databases">
        <title>Genomic Encyclopedia of Type Strains, Phase IV (KMG-IV): sequencing the most valuable type-strain genomes for metagenomic binning, comparative biology and taxonomic classification.</title>
        <authorList>
            <person name="Goeker M."/>
        </authorList>
    </citation>
    <scope>NUCLEOTIDE SEQUENCE [LARGE SCALE GENOMIC DNA]</scope>
    <source>
        <strain evidence="11 12">DSM 21458</strain>
    </source>
</reference>
<dbReference type="SUPFAM" id="SSF55785">
    <property type="entry name" value="PYP-like sensor domain (PAS domain)"/>
    <property type="match status" value="1"/>
</dbReference>
<dbReference type="InterPro" id="IPR029016">
    <property type="entry name" value="GAF-like_dom_sf"/>
</dbReference>
<evidence type="ECO:0000256" key="1">
    <source>
        <dbReference type="ARBA" id="ARBA00000085"/>
    </source>
</evidence>
<keyword evidence="6" id="KW-0472">Membrane</keyword>
<dbReference type="Gene3D" id="3.30.450.20">
    <property type="entry name" value="PAS domain"/>
    <property type="match status" value="1"/>
</dbReference>
<keyword evidence="3" id="KW-0597">Phosphoprotein</keyword>
<dbReference type="Pfam" id="PF01590">
    <property type="entry name" value="GAF"/>
    <property type="match status" value="2"/>
</dbReference>
<dbReference type="SMART" id="SM00387">
    <property type="entry name" value="HATPase_c"/>
    <property type="match status" value="1"/>
</dbReference>
<dbReference type="CDD" id="cd00130">
    <property type="entry name" value="PAS"/>
    <property type="match status" value="1"/>
</dbReference>
<keyword evidence="5 11" id="KW-0418">Kinase</keyword>
<dbReference type="CDD" id="cd00082">
    <property type="entry name" value="HisKA"/>
    <property type="match status" value="1"/>
</dbReference>
<dbReference type="EC" id="2.7.13.3" evidence="2"/>
<dbReference type="InterPro" id="IPR005467">
    <property type="entry name" value="His_kinase_dom"/>
</dbReference>
<dbReference type="Proteomes" id="UP000569951">
    <property type="component" value="Unassembled WGS sequence"/>
</dbReference>
<dbReference type="InterPro" id="IPR003594">
    <property type="entry name" value="HATPase_dom"/>
</dbReference>
<dbReference type="GO" id="GO:0000156">
    <property type="term" value="F:phosphorelay response regulator activity"/>
    <property type="evidence" value="ECO:0007669"/>
    <property type="project" value="TreeGrafter"/>
</dbReference>
<dbReference type="SUPFAM" id="SSF55781">
    <property type="entry name" value="GAF domain-like"/>
    <property type="match status" value="3"/>
</dbReference>
<keyword evidence="7" id="KW-0175">Coiled coil</keyword>
<dbReference type="InterPro" id="IPR050351">
    <property type="entry name" value="BphY/WalK/GraS-like"/>
</dbReference>
<dbReference type="SMART" id="SM00065">
    <property type="entry name" value="GAF"/>
    <property type="match status" value="3"/>
</dbReference>
<gene>
    <name evidence="11" type="ORF">HNR42_002960</name>
</gene>
<sequence>MIGYGTAEVTWAGGQAPPAFFVWTYRPGEGLRVQQGSPDMAPPLRLPAHWPYLLRHLSPASRRDLRSALRSATWSLDLCFESKGEACWYAVQGWREADGWHGVCTDVHARRQQQLRGERLRQTASELALAREPREVLEVVVQQARAALGSSRVLVVQRDADGAHVRVLAQHGEPRDAEISRWPLPLDAGCALCTAIREDQALFLVRPDRLLCHPYAHSDSSAAAVAVLPLRAYGRTFGALSLEFGQPRGFDGPERAFMTEFADLCAGALERARVYALERELREQAEREAAERRVSEERYRALVLTGSSEVWISDPQSGQVRLYQVRQPLESQTESDPWAWLETVHPDDRETARQRWQQALDTLQPFESRHRRLEGDRWRYVVSRGVPLFDEHGRVREWVGSITDVTDRVLARTRLEELNAELEGRVRERTAQLEASTRALRAFADFAERTGSETRVETLVHEALEVLRQTIGERSAAVFFRLEGSRWRAQNWLGLLPSGSEPLELSADDPVLRSAAANTDALFCEDWRTAQGPSAAASGDYGAFAFYPLNRHFGRAYALLALGLRDSAAWSAENRAVFRAVGRGLAVALERAETNARLEQQNAVLGARTAALEAFSALSRDLAFETDPMRIARRAQQIVLSLLPGGYATYFEPVGDRWRLRAATGFLGHPLAEYSARHGLPLEATRDLYLPWRSGQPRYQSRSAPWEDPSRNGNDHAGASACLPVQAGGRPRGVLAVTLYQPHPWGAADRAMLETAAQHLGLALERSDAAAALAEQHHLLEQKSAQLEALNDELEAFAYSVSHDLRTPVRHVLGFARLLEQRLEDRLSEREARYLHNVMSATERMGALIDELLSFSRVGREALRLETVDLAALTELVRSDLEPETMGRRVRWEIGPLPQVQADGGLLRQVLTNLLSNALKYSRTRPEAVIRISALEAGDEIVLSVADNGVGFDPKYAHKLFGVFQRLHREGEFEGIGIGLANVRRIVGRHGGRVWAEGQPGEGATFYFSLPRESRAPENG</sequence>
<evidence type="ECO:0000256" key="6">
    <source>
        <dbReference type="ARBA" id="ARBA00023136"/>
    </source>
</evidence>
<dbReference type="Pfam" id="PF02518">
    <property type="entry name" value="HATPase_c"/>
    <property type="match status" value="1"/>
</dbReference>
<feature type="domain" description="PAC" evidence="10">
    <location>
        <begin position="364"/>
        <end position="417"/>
    </location>
</feature>
<dbReference type="InterPro" id="IPR013655">
    <property type="entry name" value="PAS_fold_3"/>
</dbReference>
<keyword evidence="12" id="KW-1185">Reference proteome</keyword>
<dbReference type="EMBL" id="JACHHG010000012">
    <property type="protein sequence ID" value="MBB6099510.1"/>
    <property type="molecule type" value="Genomic_DNA"/>
</dbReference>
<dbReference type="PROSITE" id="PS50109">
    <property type="entry name" value="HIS_KIN"/>
    <property type="match status" value="1"/>
</dbReference>
<dbReference type="SUPFAM" id="SSF55874">
    <property type="entry name" value="ATPase domain of HSP90 chaperone/DNA topoisomerase II/histidine kinase"/>
    <property type="match status" value="1"/>
</dbReference>
<dbReference type="PROSITE" id="PS50113">
    <property type="entry name" value="PAC"/>
    <property type="match status" value="1"/>
</dbReference>
<dbReference type="GO" id="GO:0007234">
    <property type="term" value="P:osmosensory signaling via phosphorelay pathway"/>
    <property type="evidence" value="ECO:0007669"/>
    <property type="project" value="TreeGrafter"/>
</dbReference>
<evidence type="ECO:0000313" key="12">
    <source>
        <dbReference type="Proteomes" id="UP000569951"/>
    </source>
</evidence>
<dbReference type="SMART" id="SM00086">
    <property type="entry name" value="PAC"/>
    <property type="match status" value="1"/>
</dbReference>
<accession>A0A841I505</accession>
<evidence type="ECO:0000256" key="8">
    <source>
        <dbReference type="SAM" id="MobiDB-lite"/>
    </source>
</evidence>
<proteinExistence type="predicted"/>
<dbReference type="InterPro" id="IPR036890">
    <property type="entry name" value="HATPase_C_sf"/>
</dbReference>
<dbReference type="FunFam" id="3.30.565.10:FF:000006">
    <property type="entry name" value="Sensor histidine kinase WalK"/>
    <property type="match status" value="1"/>
</dbReference>
<dbReference type="InterPro" id="IPR001610">
    <property type="entry name" value="PAC"/>
</dbReference>
<protein>
    <recommendedName>
        <fullName evidence="2">histidine kinase</fullName>
        <ecNumber evidence="2">2.7.13.3</ecNumber>
    </recommendedName>
</protein>
<dbReference type="GO" id="GO:0000155">
    <property type="term" value="F:phosphorelay sensor kinase activity"/>
    <property type="evidence" value="ECO:0007669"/>
    <property type="project" value="InterPro"/>
</dbReference>
<dbReference type="Gene3D" id="1.10.287.130">
    <property type="match status" value="1"/>
</dbReference>
<evidence type="ECO:0000256" key="2">
    <source>
        <dbReference type="ARBA" id="ARBA00012438"/>
    </source>
</evidence>
<evidence type="ECO:0000256" key="3">
    <source>
        <dbReference type="ARBA" id="ARBA00022553"/>
    </source>
</evidence>
<evidence type="ECO:0000259" key="10">
    <source>
        <dbReference type="PROSITE" id="PS50113"/>
    </source>
</evidence>
<feature type="region of interest" description="Disordered" evidence="8">
    <location>
        <begin position="698"/>
        <end position="720"/>
    </location>
</feature>
<dbReference type="PANTHER" id="PTHR42878">
    <property type="entry name" value="TWO-COMPONENT HISTIDINE KINASE"/>
    <property type="match status" value="1"/>
</dbReference>
<dbReference type="PANTHER" id="PTHR42878:SF15">
    <property type="entry name" value="BACTERIOPHYTOCHROME"/>
    <property type="match status" value="1"/>
</dbReference>
<dbReference type="Pfam" id="PF08447">
    <property type="entry name" value="PAS_3"/>
    <property type="match status" value="1"/>
</dbReference>
<evidence type="ECO:0000259" key="9">
    <source>
        <dbReference type="PROSITE" id="PS50109"/>
    </source>
</evidence>
<dbReference type="SUPFAM" id="SSF47384">
    <property type="entry name" value="Homodimeric domain of signal transducing histidine kinase"/>
    <property type="match status" value="1"/>
</dbReference>
<dbReference type="SMART" id="SM00388">
    <property type="entry name" value="HisKA"/>
    <property type="match status" value="1"/>
</dbReference>
<dbReference type="GO" id="GO:0030295">
    <property type="term" value="F:protein kinase activator activity"/>
    <property type="evidence" value="ECO:0007669"/>
    <property type="project" value="TreeGrafter"/>
</dbReference>
<name>A0A841I505_9DEIO</name>
<dbReference type="AlphaFoldDB" id="A0A841I505"/>
<dbReference type="InterPro" id="IPR000014">
    <property type="entry name" value="PAS"/>
</dbReference>
<dbReference type="InterPro" id="IPR036097">
    <property type="entry name" value="HisK_dim/P_sf"/>
</dbReference>
<dbReference type="InterPro" id="IPR003661">
    <property type="entry name" value="HisK_dim/P_dom"/>
</dbReference>
<dbReference type="PRINTS" id="PR00344">
    <property type="entry name" value="BCTRLSENSOR"/>
</dbReference>
<feature type="coiled-coil region" evidence="7">
    <location>
        <begin position="770"/>
        <end position="800"/>
    </location>
</feature>